<organism evidence="1 2">
    <name type="scientific">Lipomyces orientalis</name>
    <dbReference type="NCBI Taxonomy" id="1233043"/>
    <lineage>
        <taxon>Eukaryota</taxon>
        <taxon>Fungi</taxon>
        <taxon>Dikarya</taxon>
        <taxon>Ascomycota</taxon>
        <taxon>Saccharomycotina</taxon>
        <taxon>Lipomycetes</taxon>
        <taxon>Lipomycetales</taxon>
        <taxon>Lipomycetaceae</taxon>
        <taxon>Lipomyces</taxon>
    </lineage>
</organism>
<accession>A0ACC3TW71</accession>
<proteinExistence type="predicted"/>
<name>A0ACC3TW71_9ASCO</name>
<comment type="caution">
    <text evidence="1">The sequence shown here is derived from an EMBL/GenBank/DDBJ whole genome shotgun (WGS) entry which is preliminary data.</text>
</comment>
<gene>
    <name evidence="1" type="ORF">V1517DRAFT_254838</name>
</gene>
<reference evidence="2" key="1">
    <citation type="journal article" date="2024" name="Front. Bioeng. Biotechnol.">
        <title>Genome-scale model development and genomic sequencing of the oleaginous clade Lipomyces.</title>
        <authorList>
            <person name="Czajka J.J."/>
            <person name="Han Y."/>
            <person name="Kim J."/>
            <person name="Mondo S.J."/>
            <person name="Hofstad B.A."/>
            <person name="Robles A."/>
            <person name="Haridas S."/>
            <person name="Riley R."/>
            <person name="LaButti K."/>
            <person name="Pangilinan J."/>
            <person name="Andreopoulos W."/>
            <person name="Lipzen A."/>
            <person name="Yan J."/>
            <person name="Wang M."/>
            <person name="Ng V."/>
            <person name="Grigoriev I.V."/>
            <person name="Spatafora J.W."/>
            <person name="Magnuson J.K."/>
            <person name="Baker S.E."/>
            <person name="Pomraning K.R."/>
        </authorList>
    </citation>
    <scope>NUCLEOTIDE SEQUENCE [LARGE SCALE GENOMIC DNA]</scope>
    <source>
        <strain evidence="2">CBS 10300</strain>
    </source>
</reference>
<sequence length="289" mass="30870">MSSTSSSTPTPDKEVIDLEAQVATNRLEPHSTSHQVAHVENDIEDPDLIKIGDAWVSRRELIQAFGGTLNPGLAAAPSRKFANPAPLGLCAFGLTTFVLCMANVQARGVTNPSVVIGCAYFYGGFIQLCAGMWEMVLENTFGATALSSFGGFWLAFGAIETDAFGIVSAYGDDTNGLNNMLAFFLLAWFIFTFGLLLCTLRSTVGFFLLFFTLDIAFLLLGVGHLYPTDAGGPNVGVTKAGGVFGLLSAFFAWYNAFAGLATKENSLITVKPIPMPWNLGHLANKRKSG</sequence>
<dbReference type="Proteomes" id="UP001489719">
    <property type="component" value="Unassembled WGS sequence"/>
</dbReference>
<evidence type="ECO:0000313" key="1">
    <source>
        <dbReference type="EMBL" id="KAK9324990.1"/>
    </source>
</evidence>
<keyword evidence="2" id="KW-1185">Reference proteome</keyword>
<dbReference type="EMBL" id="MU970044">
    <property type="protein sequence ID" value="KAK9324990.1"/>
    <property type="molecule type" value="Genomic_DNA"/>
</dbReference>
<evidence type="ECO:0000313" key="2">
    <source>
        <dbReference type="Proteomes" id="UP001489719"/>
    </source>
</evidence>
<protein>
    <submittedName>
        <fullName evidence="1">GPR1/FUN34/yaaH family-domain-containing protein</fullName>
    </submittedName>
</protein>